<evidence type="ECO:0000259" key="4">
    <source>
        <dbReference type="Pfam" id="PF00291"/>
    </source>
</evidence>
<protein>
    <submittedName>
        <fullName evidence="5">Threonine dehydratase</fullName>
        <ecNumber evidence="5">4.3.1.19</ecNumber>
    </submittedName>
</protein>
<proteinExistence type="predicted"/>
<dbReference type="InterPro" id="IPR036052">
    <property type="entry name" value="TrpB-like_PALP_sf"/>
</dbReference>
<dbReference type="InterPro" id="IPR050147">
    <property type="entry name" value="Ser/Thr_Dehydratase"/>
</dbReference>
<dbReference type="GO" id="GO:0004794">
    <property type="term" value="F:threonine deaminase activity"/>
    <property type="evidence" value="ECO:0007669"/>
    <property type="project" value="UniProtKB-EC"/>
</dbReference>
<organism evidence="5 6">
    <name type="scientific">Ammoniphilus resinae</name>
    <dbReference type="NCBI Taxonomy" id="861532"/>
    <lineage>
        <taxon>Bacteria</taxon>
        <taxon>Bacillati</taxon>
        <taxon>Bacillota</taxon>
        <taxon>Bacilli</taxon>
        <taxon>Bacillales</taxon>
        <taxon>Paenibacillaceae</taxon>
        <taxon>Aneurinibacillus group</taxon>
        <taxon>Ammoniphilus</taxon>
    </lineage>
</organism>
<evidence type="ECO:0000256" key="3">
    <source>
        <dbReference type="ARBA" id="ARBA00023239"/>
    </source>
</evidence>
<evidence type="ECO:0000256" key="1">
    <source>
        <dbReference type="ARBA" id="ARBA00001933"/>
    </source>
</evidence>
<dbReference type="EMBL" id="JAGGKT010000012">
    <property type="protein sequence ID" value="MBP1933608.1"/>
    <property type="molecule type" value="Genomic_DNA"/>
</dbReference>
<dbReference type="PROSITE" id="PS00165">
    <property type="entry name" value="DEHYDRATASE_SER_THR"/>
    <property type="match status" value="1"/>
</dbReference>
<dbReference type="InterPro" id="IPR000634">
    <property type="entry name" value="Ser/Thr_deHydtase_PyrdxlP-BS"/>
</dbReference>
<dbReference type="InterPro" id="IPR001926">
    <property type="entry name" value="TrpB-like_PALP"/>
</dbReference>
<dbReference type="PANTHER" id="PTHR48078">
    <property type="entry name" value="THREONINE DEHYDRATASE, MITOCHONDRIAL-RELATED"/>
    <property type="match status" value="1"/>
</dbReference>
<evidence type="ECO:0000256" key="2">
    <source>
        <dbReference type="ARBA" id="ARBA00022898"/>
    </source>
</evidence>
<dbReference type="SUPFAM" id="SSF53686">
    <property type="entry name" value="Tryptophan synthase beta subunit-like PLP-dependent enzymes"/>
    <property type="match status" value="1"/>
</dbReference>
<sequence length="327" mass="35425">MGTQRLDPVTLGDIQKAKERLRNVITPSPVVSMELLNMKIKQNLYFKAESLLPVGSFKLRGAYNKIAAISEEKSGFEVITASAGNHAMGVSYACKILNQKATVVVPKTAPKIKKETCQALGATVIEYGENYNDAYSKAREIEKEYGTRYVHPVADTEVIAGQGTIGLEIMEQLPDVQQVIVPLGGGGLAVGIAAAVKSINPKIRVIAIQPSGSAVFYQTIKEKKTVVLDQVNTIADGLSNKKAEPFLLDQILQWVDDVYMVQEESIKRAIVLQLMYGKILVEGAGAAPLAAVIEDQIDCRVPTVLVSTGSNIDSGMLRDLLDDHLDE</sequence>
<dbReference type="PANTHER" id="PTHR48078:SF6">
    <property type="entry name" value="L-THREONINE DEHYDRATASE CATABOLIC TDCB"/>
    <property type="match status" value="1"/>
</dbReference>
<reference evidence="5 6" key="1">
    <citation type="submission" date="2021-03" db="EMBL/GenBank/DDBJ databases">
        <title>Genomic Encyclopedia of Type Strains, Phase IV (KMG-IV): sequencing the most valuable type-strain genomes for metagenomic binning, comparative biology and taxonomic classification.</title>
        <authorList>
            <person name="Goeker M."/>
        </authorList>
    </citation>
    <scope>NUCLEOTIDE SEQUENCE [LARGE SCALE GENOMIC DNA]</scope>
    <source>
        <strain evidence="5 6">DSM 24738</strain>
    </source>
</reference>
<evidence type="ECO:0000313" key="6">
    <source>
        <dbReference type="Proteomes" id="UP001519343"/>
    </source>
</evidence>
<name>A0ABS4GTN4_9BACL</name>
<dbReference type="Gene3D" id="3.40.50.1100">
    <property type="match status" value="2"/>
</dbReference>
<dbReference type="CDD" id="cd01562">
    <property type="entry name" value="Thr-dehyd"/>
    <property type="match status" value="1"/>
</dbReference>
<evidence type="ECO:0000313" key="5">
    <source>
        <dbReference type="EMBL" id="MBP1933608.1"/>
    </source>
</evidence>
<keyword evidence="6" id="KW-1185">Reference proteome</keyword>
<comment type="cofactor">
    <cofactor evidence="1">
        <name>pyridoxal 5'-phosphate</name>
        <dbReference type="ChEBI" id="CHEBI:597326"/>
    </cofactor>
</comment>
<gene>
    <name evidence="5" type="ORF">J2Z37_003621</name>
</gene>
<keyword evidence="2" id="KW-0663">Pyridoxal phosphate</keyword>
<comment type="caution">
    <text evidence="5">The sequence shown here is derived from an EMBL/GenBank/DDBJ whole genome shotgun (WGS) entry which is preliminary data.</text>
</comment>
<feature type="domain" description="Tryptophan synthase beta chain-like PALP" evidence="4">
    <location>
        <begin position="23"/>
        <end position="299"/>
    </location>
</feature>
<keyword evidence="3 5" id="KW-0456">Lyase</keyword>
<dbReference type="Pfam" id="PF00291">
    <property type="entry name" value="PALP"/>
    <property type="match status" value="1"/>
</dbReference>
<dbReference type="RefSeq" id="WP_209811624.1">
    <property type="nucleotide sequence ID" value="NZ_JAGGKT010000012.1"/>
</dbReference>
<dbReference type="EC" id="4.3.1.19" evidence="5"/>
<dbReference type="Proteomes" id="UP001519343">
    <property type="component" value="Unassembled WGS sequence"/>
</dbReference>
<accession>A0ABS4GTN4</accession>